<feature type="compositionally biased region" description="Basic and acidic residues" evidence="1">
    <location>
        <begin position="61"/>
        <end position="77"/>
    </location>
</feature>
<accession>A0A812UBE2</accession>
<proteinExistence type="predicted"/>
<dbReference type="OrthoDB" id="10326763at2759"/>
<protein>
    <submittedName>
        <fullName evidence="2">Uncharacterized protein</fullName>
    </submittedName>
</protein>
<evidence type="ECO:0000313" key="2">
    <source>
        <dbReference type="EMBL" id="CAE7564487.1"/>
    </source>
</evidence>
<dbReference type="EMBL" id="CAJNIZ010036280">
    <property type="protein sequence ID" value="CAE7564487.1"/>
    <property type="molecule type" value="Genomic_DNA"/>
</dbReference>
<keyword evidence="3" id="KW-1185">Reference proteome</keyword>
<organism evidence="2 3">
    <name type="scientific">Symbiodinium pilosum</name>
    <name type="common">Dinoflagellate</name>
    <dbReference type="NCBI Taxonomy" id="2952"/>
    <lineage>
        <taxon>Eukaryota</taxon>
        <taxon>Sar</taxon>
        <taxon>Alveolata</taxon>
        <taxon>Dinophyceae</taxon>
        <taxon>Suessiales</taxon>
        <taxon>Symbiodiniaceae</taxon>
        <taxon>Symbiodinium</taxon>
    </lineage>
</organism>
<feature type="region of interest" description="Disordered" evidence="1">
    <location>
        <begin position="49"/>
        <end position="77"/>
    </location>
</feature>
<feature type="non-terminal residue" evidence="2">
    <location>
        <position position="1"/>
    </location>
</feature>
<comment type="caution">
    <text evidence="2">The sequence shown here is derived from an EMBL/GenBank/DDBJ whole genome shotgun (WGS) entry which is preliminary data.</text>
</comment>
<dbReference type="Proteomes" id="UP000649617">
    <property type="component" value="Unassembled WGS sequence"/>
</dbReference>
<dbReference type="AlphaFoldDB" id="A0A812UBE2"/>
<feature type="region of interest" description="Disordered" evidence="1">
    <location>
        <begin position="99"/>
        <end position="125"/>
    </location>
</feature>
<reference evidence="2" key="1">
    <citation type="submission" date="2021-02" db="EMBL/GenBank/DDBJ databases">
        <authorList>
            <person name="Dougan E. K."/>
            <person name="Rhodes N."/>
            <person name="Thang M."/>
            <person name="Chan C."/>
        </authorList>
    </citation>
    <scope>NUCLEOTIDE SEQUENCE</scope>
</reference>
<sequence>VNTHTFRDRQKAKEKLISAREFGVHYETEKDRIKRAEAEQQFLRLPREAWAPGQCAPPHLTPRDARSNTALRTRDTKPKLADTIGELIVSDIRMPYASGYPECRAKQPKPGPGQPRQSFTTMKQGRFLQATSMGPGLLAEPWTDRARAEWWDKIR</sequence>
<evidence type="ECO:0000313" key="3">
    <source>
        <dbReference type="Proteomes" id="UP000649617"/>
    </source>
</evidence>
<name>A0A812UBE2_SYMPI</name>
<evidence type="ECO:0000256" key="1">
    <source>
        <dbReference type="SAM" id="MobiDB-lite"/>
    </source>
</evidence>
<gene>
    <name evidence="2" type="ORF">SPIL2461_LOCUS15129</name>
</gene>